<keyword evidence="4" id="KW-0449">Lipoprotein</keyword>
<evidence type="ECO:0000313" key="8">
    <source>
        <dbReference type="Proteomes" id="UP001433638"/>
    </source>
</evidence>
<evidence type="ECO:0000256" key="2">
    <source>
        <dbReference type="ARBA" id="ARBA00023136"/>
    </source>
</evidence>
<dbReference type="PANTHER" id="PTHR37482:SF1">
    <property type="entry name" value="OUTER MEMBRANE PROTEIN ASSEMBLY FACTOR BAME"/>
    <property type="match status" value="1"/>
</dbReference>
<dbReference type="PROSITE" id="PS51257">
    <property type="entry name" value="PROKAR_LIPOPROTEIN"/>
    <property type="match status" value="1"/>
</dbReference>
<evidence type="ECO:0000259" key="6">
    <source>
        <dbReference type="Pfam" id="PF04355"/>
    </source>
</evidence>
<evidence type="ECO:0000256" key="1">
    <source>
        <dbReference type="ARBA" id="ARBA00022729"/>
    </source>
</evidence>
<proteinExistence type="inferred from homology"/>
<feature type="signal peptide" evidence="5">
    <location>
        <begin position="1"/>
        <end position="22"/>
    </location>
</feature>
<evidence type="ECO:0000313" key="7">
    <source>
        <dbReference type="EMBL" id="MEQ6290120.1"/>
    </source>
</evidence>
<feature type="chain" id="PRO_5046553696" description="Outer membrane protein assembly factor BamE" evidence="5">
    <location>
        <begin position="23"/>
        <end position="130"/>
    </location>
</feature>
<dbReference type="InterPro" id="IPR037873">
    <property type="entry name" value="BamE-like"/>
</dbReference>
<evidence type="ECO:0000256" key="5">
    <source>
        <dbReference type="SAM" id="SignalP"/>
    </source>
</evidence>
<comment type="subunit">
    <text evidence="4">Part of the Bam complex.</text>
</comment>
<dbReference type="InterPro" id="IPR026592">
    <property type="entry name" value="BamE"/>
</dbReference>
<dbReference type="RefSeq" id="WP_349585290.1">
    <property type="nucleotide sequence ID" value="NZ_JBEFLD010000003.1"/>
</dbReference>
<gene>
    <name evidence="4" type="primary">bamE</name>
    <name evidence="7" type="ORF">ABNW52_05745</name>
</gene>
<evidence type="ECO:0000256" key="4">
    <source>
        <dbReference type="HAMAP-Rule" id="MF_00925"/>
    </source>
</evidence>
<name>A0ABV1M3E0_9NEIS</name>
<organism evidence="7 8">
    <name type="scientific">Vogesella oryzagri</name>
    <dbReference type="NCBI Taxonomy" id="3160864"/>
    <lineage>
        <taxon>Bacteria</taxon>
        <taxon>Pseudomonadati</taxon>
        <taxon>Pseudomonadota</taxon>
        <taxon>Betaproteobacteria</taxon>
        <taxon>Neisseriales</taxon>
        <taxon>Chromobacteriaceae</taxon>
        <taxon>Vogesella</taxon>
    </lineage>
</organism>
<keyword evidence="3 4" id="KW-0998">Cell outer membrane</keyword>
<evidence type="ECO:0000256" key="3">
    <source>
        <dbReference type="ARBA" id="ARBA00023237"/>
    </source>
</evidence>
<reference evidence="7" key="1">
    <citation type="submission" date="2024-06" db="EMBL/GenBank/DDBJ databases">
        <title>Genome sequence of Vogesella sp. MAHUQ-64.</title>
        <authorList>
            <person name="Huq M.A."/>
        </authorList>
    </citation>
    <scope>NUCLEOTIDE SEQUENCE</scope>
    <source>
        <strain evidence="7">MAHUQ-64</strain>
    </source>
</reference>
<dbReference type="PANTHER" id="PTHR37482">
    <property type="entry name" value="OUTER MEMBRANE PROTEIN ASSEMBLY FACTOR BAME"/>
    <property type="match status" value="1"/>
</dbReference>
<dbReference type="Gene3D" id="3.30.1450.10">
    <property type="match status" value="1"/>
</dbReference>
<dbReference type="HAMAP" id="MF_00925">
    <property type="entry name" value="OM_assembly_BamE"/>
    <property type="match status" value="1"/>
</dbReference>
<comment type="similarity">
    <text evidence="4">Belongs to the BamE family.</text>
</comment>
<keyword evidence="1 4" id="KW-0732">Signal</keyword>
<dbReference type="InterPro" id="IPR007450">
    <property type="entry name" value="BamE_dom"/>
</dbReference>
<keyword evidence="2 4" id="KW-0472">Membrane</keyword>
<protein>
    <recommendedName>
        <fullName evidence="4">Outer membrane protein assembly factor BamE</fullName>
    </recommendedName>
</protein>
<feature type="domain" description="Outer membrane protein assembly factor BamE" evidence="6">
    <location>
        <begin position="38"/>
        <end position="106"/>
    </location>
</feature>
<dbReference type="EMBL" id="JBEFLD010000003">
    <property type="protein sequence ID" value="MEQ6290120.1"/>
    <property type="molecule type" value="Genomic_DNA"/>
</dbReference>
<keyword evidence="4" id="KW-0564">Palmitate</keyword>
<comment type="function">
    <text evidence="4">Part of the outer membrane protein assembly complex, which is involved in assembly and insertion of beta-barrel proteins into the outer membrane.</text>
</comment>
<keyword evidence="8" id="KW-1185">Reference proteome</keyword>
<comment type="caution">
    <text evidence="7">The sequence shown here is derived from an EMBL/GenBank/DDBJ whole genome shotgun (WGS) entry which is preliminary data.</text>
</comment>
<dbReference type="Pfam" id="PF04355">
    <property type="entry name" value="BamE"/>
    <property type="match status" value="1"/>
</dbReference>
<accession>A0ABV1M3E0</accession>
<comment type="subcellular location">
    <subcellularLocation>
        <location evidence="4">Cell outer membrane</location>
        <topology evidence="4">Lipid-anchor</topology>
    </subcellularLocation>
</comment>
<sequence length="130" mass="14769">MAKLLKPVLMLSVLLLAGCSSLNPMNWFTAHRMDIQQGNYVTEDAVARVKPGMNRSQVRFLLGTPLLTDIFHANRWDYLYRIERPGKPSEEKNLVVYFNANDQVERVDGQAFPALRPQLEASNPIGQVKQ</sequence>
<dbReference type="Proteomes" id="UP001433638">
    <property type="component" value="Unassembled WGS sequence"/>
</dbReference>